<name>A0ACB9Q5Z7_BAUVA</name>
<gene>
    <name evidence="1" type="ORF">L6164_003165</name>
</gene>
<accession>A0ACB9Q5Z7</accession>
<dbReference type="Proteomes" id="UP000828941">
    <property type="component" value="Chromosome 2"/>
</dbReference>
<reference evidence="1 2" key="1">
    <citation type="journal article" date="2022" name="DNA Res.">
        <title>Chromosomal-level genome assembly of the orchid tree Bauhinia variegata (Leguminosae; Cercidoideae) supports the allotetraploid origin hypothesis of Bauhinia.</title>
        <authorList>
            <person name="Zhong Y."/>
            <person name="Chen Y."/>
            <person name="Zheng D."/>
            <person name="Pang J."/>
            <person name="Liu Y."/>
            <person name="Luo S."/>
            <person name="Meng S."/>
            <person name="Qian L."/>
            <person name="Wei D."/>
            <person name="Dai S."/>
            <person name="Zhou R."/>
        </authorList>
    </citation>
    <scope>NUCLEOTIDE SEQUENCE [LARGE SCALE GENOMIC DNA]</scope>
    <source>
        <strain evidence="1">BV-YZ2020</strain>
    </source>
</reference>
<keyword evidence="2" id="KW-1185">Reference proteome</keyword>
<evidence type="ECO:0000313" key="1">
    <source>
        <dbReference type="EMBL" id="KAI4354290.1"/>
    </source>
</evidence>
<dbReference type="EMBL" id="CM039427">
    <property type="protein sequence ID" value="KAI4354290.1"/>
    <property type="molecule type" value="Genomic_DNA"/>
</dbReference>
<proteinExistence type="predicted"/>
<comment type="caution">
    <text evidence="1">The sequence shown here is derived from an EMBL/GenBank/DDBJ whole genome shotgun (WGS) entry which is preliminary data.</text>
</comment>
<organism evidence="1 2">
    <name type="scientific">Bauhinia variegata</name>
    <name type="common">Purple orchid tree</name>
    <name type="synonym">Phanera variegata</name>
    <dbReference type="NCBI Taxonomy" id="167791"/>
    <lineage>
        <taxon>Eukaryota</taxon>
        <taxon>Viridiplantae</taxon>
        <taxon>Streptophyta</taxon>
        <taxon>Embryophyta</taxon>
        <taxon>Tracheophyta</taxon>
        <taxon>Spermatophyta</taxon>
        <taxon>Magnoliopsida</taxon>
        <taxon>eudicotyledons</taxon>
        <taxon>Gunneridae</taxon>
        <taxon>Pentapetalae</taxon>
        <taxon>rosids</taxon>
        <taxon>fabids</taxon>
        <taxon>Fabales</taxon>
        <taxon>Fabaceae</taxon>
        <taxon>Cercidoideae</taxon>
        <taxon>Cercideae</taxon>
        <taxon>Bauhiniinae</taxon>
        <taxon>Bauhinia</taxon>
    </lineage>
</organism>
<protein>
    <submittedName>
        <fullName evidence="1">Uncharacterized protein</fullName>
    </submittedName>
</protein>
<sequence length="222" mass="24320">MQAPNKSELLCVKVPPRATRQYDAELLELYLLGAARWNQGIKTMKKGENAVFTIPSELAYGESGSPPTIPPNAILQFDAELLSWTSVKDIFKDGGIFKKILTEGEKGENPKDPDEVLVKYEAGLEDGTLVAKSDGVEFTVKEGHFCPALSKAGKTMKPQNGFGETGKLRQGDEGAVPPNASLEITLELVSWETVPEVTNDKKVLKKILEEGKDMSVQMRELL</sequence>
<evidence type="ECO:0000313" key="2">
    <source>
        <dbReference type="Proteomes" id="UP000828941"/>
    </source>
</evidence>